<dbReference type="Pfam" id="PF00400">
    <property type="entry name" value="WD40"/>
    <property type="match status" value="1"/>
</dbReference>
<organism evidence="13 14">
    <name type="scientific">Porphyra umbilicalis</name>
    <name type="common">Purple laver</name>
    <name type="synonym">Red alga</name>
    <dbReference type="NCBI Taxonomy" id="2786"/>
    <lineage>
        <taxon>Eukaryota</taxon>
        <taxon>Rhodophyta</taxon>
        <taxon>Bangiophyceae</taxon>
        <taxon>Bangiales</taxon>
        <taxon>Bangiaceae</taxon>
        <taxon>Porphyra</taxon>
    </lineage>
</organism>
<keyword evidence="9" id="KW-1133">Transmembrane helix</keyword>
<dbReference type="SMART" id="SM00320">
    <property type="entry name" value="WD40"/>
    <property type="match status" value="4"/>
</dbReference>
<dbReference type="PROSITE" id="PS50082">
    <property type="entry name" value="WD_REPEATS_2"/>
    <property type="match status" value="1"/>
</dbReference>
<evidence type="ECO:0000256" key="10">
    <source>
        <dbReference type="ARBA" id="ARBA00023136"/>
    </source>
</evidence>
<dbReference type="InterPro" id="IPR001680">
    <property type="entry name" value="WD40_rpt"/>
</dbReference>
<dbReference type="PROSITE" id="PS50294">
    <property type="entry name" value="WD_REPEATS_REGION"/>
    <property type="match status" value="1"/>
</dbReference>
<evidence type="ECO:0000313" key="13">
    <source>
        <dbReference type="EMBL" id="OSX72676.1"/>
    </source>
</evidence>
<evidence type="ECO:0000256" key="11">
    <source>
        <dbReference type="PROSITE-ProRule" id="PRU00221"/>
    </source>
</evidence>
<protein>
    <submittedName>
        <fullName evidence="13">Uncharacterized protein</fullName>
    </submittedName>
</protein>
<feature type="region of interest" description="Disordered" evidence="12">
    <location>
        <begin position="273"/>
        <end position="300"/>
    </location>
</feature>
<keyword evidence="10" id="KW-0472">Membrane</keyword>
<evidence type="ECO:0000256" key="5">
    <source>
        <dbReference type="ARBA" id="ARBA00022737"/>
    </source>
</evidence>
<evidence type="ECO:0000256" key="6">
    <source>
        <dbReference type="ARBA" id="ARBA00022824"/>
    </source>
</evidence>
<keyword evidence="6" id="KW-0256">Endoplasmic reticulum</keyword>
<dbReference type="InterPro" id="IPR045260">
    <property type="entry name" value="Sec12-like"/>
</dbReference>
<evidence type="ECO:0000256" key="12">
    <source>
        <dbReference type="SAM" id="MobiDB-lite"/>
    </source>
</evidence>
<dbReference type="InterPro" id="IPR036322">
    <property type="entry name" value="WD40_repeat_dom_sf"/>
</dbReference>
<keyword evidence="3 11" id="KW-0853">WD repeat</keyword>
<dbReference type="InterPro" id="IPR015943">
    <property type="entry name" value="WD40/YVTN_repeat-like_dom_sf"/>
</dbReference>
<accession>A0A1X6NVZ7</accession>
<name>A0A1X6NVZ7_PORUM</name>
<evidence type="ECO:0000256" key="2">
    <source>
        <dbReference type="ARBA" id="ARBA00022448"/>
    </source>
</evidence>
<reference evidence="13 14" key="1">
    <citation type="submission" date="2017-03" db="EMBL/GenBank/DDBJ databases">
        <title>WGS assembly of Porphyra umbilicalis.</title>
        <authorList>
            <person name="Brawley S.H."/>
            <person name="Blouin N.A."/>
            <person name="Ficko-Blean E."/>
            <person name="Wheeler G.L."/>
            <person name="Lohr M."/>
            <person name="Goodson H.V."/>
            <person name="Jenkins J.W."/>
            <person name="Blaby-Haas C.E."/>
            <person name="Helliwell K.E."/>
            <person name="Chan C."/>
            <person name="Marriage T."/>
            <person name="Bhattacharya D."/>
            <person name="Klein A.S."/>
            <person name="Badis Y."/>
            <person name="Brodie J."/>
            <person name="Cao Y."/>
            <person name="Collen J."/>
            <person name="Dittami S.M."/>
            <person name="Gachon C.M."/>
            <person name="Green B.R."/>
            <person name="Karpowicz S."/>
            <person name="Kim J.W."/>
            <person name="Kudahl U."/>
            <person name="Lin S."/>
            <person name="Michel G."/>
            <person name="Mittag M."/>
            <person name="Olson B.J."/>
            <person name="Pangilinan J."/>
            <person name="Peng Y."/>
            <person name="Qiu H."/>
            <person name="Shu S."/>
            <person name="Singer J.T."/>
            <person name="Smith A.G."/>
            <person name="Sprecher B.N."/>
            <person name="Wagner V."/>
            <person name="Wang W."/>
            <person name="Wang Z.-Y."/>
            <person name="Yan J."/>
            <person name="Yarish C."/>
            <person name="Zoeuner-Riek S."/>
            <person name="Zhuang Y."/>
            <person name="Zou Y."/>
            <person name="Lindquist E.A."/>
            <person name="Grimwood J."/>
            <person name="Barry K."/>
            <person name="Rokhsar D.S."/>
            <person name="Schmutz J."/>
            <person name="Stiller J.W."/>
            <person name="Grossman A.R."/>
            <person name="Prochnik S.E."/>
        </authorList>
    </citation>
    <scope>NUCLEOTIDE SEQUENCE [LARGE SCALE GENOMIC DNA]</scope>
    <source>
        <strain evidence="13">4086291</strain>
    </source>
</reference>
<keyword evidence="7" id="KW-0931">ER-Golgi transport</keyword>
<dbReference type="GO" id="GO:0005085">
    <property type="term" value="F:guanyl-nucleotide exchange factor activity"/>
    <property type="evidence" value="ECO:0007669"/>
    <property type="project" value="InterPro"/>
</dbReference>
<dbReference type="Gene3D" id="2.130.10.10">
    <property type="entry name" value="YVTN repeat-like/Quinoprotein amine dehydrogenase"/>
    <property type="match status" value="1"/>
</dbReference>
<evidence type="ECO:0000313" key="14">
    <source>
        <dbReference type="Proteomes" id="UP000218209"/>
    </source>
</evidence>
<dbReference type="GO" id="GO:0015031">
    <property type="term" value="P:protein transport"/>
    <property type="evidence" value="ECO:0007669"/>
    <property type="project" value="UniProtKB-KW"/>
</dbReference>
<keyword evidence="5" id="KW-0677">Repeat</keyword>
<gene>
    <name evidence="13" type="ORF">BU14_0414s0001</name>
</gene>
<evidence type="ECO:0000256" key="9">
    <source>
        <dbReference type="ARBA" id="ARBA00022989"/>
    </source>
</evidence>
<dbReference type="OrthoDB" id="2013972at2759"/>
<keyword evidence="2" id="KW-0813">Transport</keyword>
<evidence type="ECO:0000256" key="7">
    <source>
        <dbReference type="ARBA" id="ARBA00022892"/>
    </source>
</evidence>
<dbReference type="Proteomes" id="UP000218209">
    <property type="component" value="Unassembled WGS sequence"/>
</dbReference>
<keyword evidence="8" id="KW-0653">Protein transport</keyword>
<dbReference type="PANTHER" id="PTHR23284">
    <property type="entry name" value="PROLACTIN REGULATORY ELEMENT BINDING PROTEIN"/>
    <property type="match status" value="1"/>
</dbReference>
<evidence type="ECO:0000256" key="3">
    <source>
        <dbReference type="ARBA" id="ARBA00022574"/>
    </source>
</evidence>
<dbReference type="GO" id="GO:0006888">
    <property type="term" value="P:endoplasmic reticulum to Golgi vesicle-mediated transport"/>
    <property type="evidence" value="ECO:0007669"/>
    <property type="project" value="TreeGrafter"/>
</dbReference>
<keyword evidence="14" id="KW-1185">Reference proteome</keyword>
<evidence type="ECO:0000256" key="8">
    <source>
        <dbReference type="ARBA" id="ARBA00022927"/>
    </source>
</evidence>
<evidence type="ECO:0000256" key="4">
    <source>
        <dbReference type="ARBA" id="ARBA00022692"/>
    </source>
</evidence>
<dbReference type="SUPFAM" id="SSF50978">
    <property type="entry name" value="WD40 repeat-like"/>
    <property type="match status" value="1"/>
</dbReference>
<comment type="subcellular location">
    <subcellularLocation>
        <location evidence="1">Endoplasmic reticulum membrane</location>
        <topology evidence="1">Single-pass membrane protein</topology>
    </subcellularLocation>
</comment>
<dbReference type="PANTHER" id="PTHR23284:SF0">
    <property type="entry name" value="PROLACTIN REGULATORY ELEMENT-BINDING PROTEIN"/>
    <property type="match status" value="1"/>
</dbReference>
<proteinExistence type="predicted"/>
<dbReference type="AlphaFoldDB" id="A0A1X6NVZ7"/>
<feature type="repeat" description="WD" evidence="11">
    <location>
        <begin position="410"/>
        <end position="442"/>
    </location>
</feature>
<sequence length="628" mass="63563">MAPPAGQSVARLVVGVPLYALTVLPPSDTGADDGRGEDIRVVVGGGGGAARTGVANRIVCFFFFWCQGGGVGESLFLAPCCHGHALTGRTPRLFPVAPLDVFPHRAGAQEVHAYSPVDSGKCKATPHPPDDDGGASRFALCGAMPLADAPLAVAAPTVVAAPGGAAPAPADVRVLAAVGAQLSELIFDEQSASPLGGGSAAARLLAVGTSSGTITLLALPSLRTLASSATLHTAPLASLDVSPTRGVSASRDGAVVVWGVRGLAPLARLTLPPAASGVARPPPPAARPGRRRRRAPPPARVSAVRFHPSSADTLATTHAGASGTAYVCLWVAAGGGRRRPGEEALTYTVVTTVALLASPVSALAFSPTGGRLLLGASADGHVAVAAVVGGDAGAPVSLTRRWSTERRRATPPHLLPVTAAAFSRDGEWAFTASADGTVRVWEAGAVAGVSAVAAGALVAAAVATVGVGVAARSGGGCACRGGWSAVVWGGGSCGWPPRRRRAAQCGCNAHSWPSGVGCLPSAAGWRRRRHWWGRRGGRFGTGSRGDPQLLEAPGRATRSWYGGRGSFYRRWFVQHCALRRGCVSLRAPSPLMAGRGVCPASAAGGFFRQVRRVGGGKLHRGSGTVKQA</sequence>
<evidence type="ECO:0000256" key="1">
    <source>
        <dbReference type="ARBA" id="ARBA00004389"/>
    </source>
</evidence>
<dbReference type="EMBL" id="KV919045">
    <property type="protein sequence ID" value="OSX72676.1"/>
    <property type="molecule type" value="Genomic_DNA"/>
</dbReference>
<dbReference type="GO" id="GO:0005789">
    <property type="term" value="C:endoplasmic reticulum membrane"/>
    <property type="evidence" value="ECO:0007669"/>
    <property type="project" value="UniProtKB-SubCell"/>
</dbReference>
<keyword evidence="4" id="KW-0812">Transmembrane</keyword>
<dbReference type="GO" id="GO:0003400">
    <property type="term" value="P:regulation of COPII vesicle coating"/>
    <property type="evidence" value="ECO:0007669"/>
    <property type="project" value="TreeGrafter"/>
</dbReference>